<feature type="transmembrane region" description="Helical" evidence="6">
    <location>
        <begin position="331"/>
        <end position="350"/>
    </location>
</feature>
<protein>
    <recommendedName>
        <fullName evidence="9">MFS transporter</fullName>
    </recommendedName>
</protein>
<dbReference type="FunFam" id="1.20.1250.20:FF:000013">
    <property type="entry name" value="MFS general substrate transporter"/>
    <property type="match status" value="1"/>
</dbReference>
<evidence type="ECO:0000256" key="2">
    <source>
        <dbReference type="ARBA" id="ARBA00022448"/>
    </source>
</evidence>
<feature type="transmembrane region" description="Helical" evidence="6">
    <location>
        <begin position="225"/>
        <end position="247"/>
    </location>
</feature>
<dbReference type="GO" id="GO:0022857">
    <property type="term" value="F:transmembrane transporter activity"/>
    <property type="evidence" value="ECO:0007669"/>
    <property type="project" value="InterPro"/>
</dbReference>
<gene>
    <name evidence="7" type="ORF">R9X50_00333300</name>
</gene>
<dbReference type="InterPro" id="IPR036259">
    <property type="entry name" value="MFS_trans_sf"/>
</dbReference>
<dbReference type="SUPFAM" id="SSF103473">
    <property type="entry name" value="MFS general substrate transporter"/>
    <property type="match status" value="1"/>
</dbReference>
<sequence length="525" mass="59090">MTVSNEHPPIETLKGDVLYNEFINDHDLVRDNHVNKEEIMHLTQLSEHELLLQKKLVRKIDTLIMPLVITVYLMNYIDRNNYAAAKLQGLKEDLKMTDAQYQTGLSILFVGYVLMQVPSNSLLNYSGRPSWYIGFFVIAWGLVSALTSQVKNYGDIVACRFILGLVEAPFFAGVLFYLSKWYTKSELNLRMSIFYSGSLLSGAFGNLIAAGILNGLNGVRGYAPWQWLYIIEGTITIAVGIVITFVLPDFPHTWKLLTPEEKHIANRRMAIDAADADIDAAGKMSHLRGMKMAFTDPAVYLLAIMYHGITGAAGFQNFFPSLTQTLGYSKTVSLLLVAPPYIFMMLWSMGHGMLSDKMGNRFWFYMYPVPLVIIGALLFMFTNSFGPRYFSMFLLVFIFAMNGTIYSWIANSIPRPPAKRAAALAFVNSVGNAASIWTPFTYGKTDHGHYREAMGINIGLVGVACLGGIALRILLQYRNRQLARMENEDTELTPRDIEKLRRTAELEGIDVSAARMLQKGYRYII</sequence>
<reference evidence="7 8" key="1">
    <citation type="submission" date="2023-11" db="EMBL/GenBank/DDBJ databases">
        <title>An acidophilic fungus is an integral part of prey digestion in a carnivorous sundew plant.</title>
        <authorList>
            <person name="Tsai I.J."/>
        </authorList>
    </citation>
    <scope>NUCLEOTIDE SEQUENCE [LARGE SCALE GENOMIC DNA]</scope>
    <source>
        <strain evidence="7">169a</strain>
    </source>
</reference>
<dbReference type="Proteomes" id="UP001303373">
    <property type="component" value="Chromosome 4"/>
</dbReference>
<keyword evidence="8" id="KW-1185">Reference proteome</keyword>
<comment type="subcellular location">
    <subcellularLocation>
        <location evidence="1">Membrane</location>
        <topology evidence="1">Multi-pass membrane protein</topology>
    </subcellularLocation>
</comment>
<dbReference type="PANTHER" id="PTHR43791">
    <property type="entry name" value="PERMEASE-RELATED"/>
    <property type="match status" value="1"/>
</dbReference>
<feature type="transmembrane region" description="Helical" evidence="6">
    <location>
        <begin position="161"/>
        <end position="179"/>
    </location>
</feature>
<dbReference type="Pfam" id="PF07690">
    <property type="entry name" value="MFS_1"/>
    <property type="match status" value="1"/>
</dbReference>
<dbReference type="EMBL" id="CP138583">
    <property type="protein sequence ID" value="WPH00504.1"/>
    <property type="molecule type" value="Genomic_DNA"/>
</dbReference>
<name>A0AAQ3M367_9PEZI</name>
<feature type="transmembrane region" description="Helical" evidence="6">
    <location>
        <begin position="60"/>
        <end position="77"/>
    </location>
</feature>
<dbReference type="GO" id="GO:0016020">
    <property type="term" value="C:membrane"/>
    <property type="evidence" value="ECO:0007669"/>
    <property type="project" value="UniProtKB-SubCell"/>
</dbReference>
<dbReference type="AlphaFoldDB" id="A0AAQ3M367"/>
<proteinExistence type="predicted"/>
<feature type="transmembrane region" description="Helical" evidence="6">
    <location>
        <begin position="129"/>
        <end position="149"/>
    </location>
</feature>
<dbReference type="Gene3D" id="1.20.1250.20">
    <property type="entry name" value="MFS general substrate transporter like domains"/>
    <property type="match status" value="2"/>
</dbReference>
<evidence type="ECO:0000256" key="4">
    <source>
        <dbReference type="ARBA" id="ARBA00022989"/>
    </source>
</evidence>
<feature type="transmembrane region" description="Helical" evidence="6">
    <location>
        <begin position="421"/>
        <end position="442"/>
    </location>
</feature>
<evidence type="ECO:0000256" key="5">
    <source>
        <dbReference type="ARBA" id="ARBA00023136"/>
    </source>
</evidence>
<dbReference type="InterPro" id="IPR011701">
    <property type="entry name" value="MFS"/>
</dbReference>
<keyword evidence="5 6" id="KW-0472">Membrane</keyword>
<evidence type="ECO:0000256" key="1">
    <source>
        <dbReference type="ARBA" id="ARBA00004141"/>
    </source>
</evidence>
<feature type="transmembrane region" description="Helical" evidence="6">
    <location>
        <begin position="99"/>
        <end position="117"/>
    </location>
</feature>
<dbReference type="PANTHER" id="PTHR43791:SF78">
    <property type="entry name" value="TRANSPORTER, PUTATIVE (AFU_ORTHOLOGUE AFUA_3G01370)-RELATED"/>
    <property type="match status" value="1"/>
</dbReference>
<feature type="transmembrane region" description="Helical" evidence="6">
    <location>
        <begin position="389"/>
        <end position="409"/>
    </location>
</feature>
<keyword evidence="2" id="KW-0813">Transport</keyword>
<evidence type="ECO:0000256" key="6">
    <source>
        <dbReference type="SAM" id="Phobius"/>
    </source>
</evidence>
<organism evidence="7 8">
    <name type="scientific">Acrodontium crateriforme</name>
    <dbReference type="NCBI Taxonomy" id="150365"/>
    <lineage>
        <taxon>Eukaryota</taxon>
        <taxon>Fungi</taxon>
        <taxon>Dikarya</taxon>
        <taxon>Ascomycota</taxon>
        <taxon>Pezizomycotina</taxon>
        <taxon>Dothideomycetes</taxon>
        <taxon>Dothideomycetidae</taxon>
        <taxon>Mycosphaerellales</taxon>
        <taxon>Teratosphaeriaceae</taxon>
        <taxon>Acrodontium</taxon>
    </lineage>
</organism>
<evidence type="ECO:0000313" key="7">
    <source>
        <dbReference type="EMBL" id="WPH00504.1"/>
    </source>
</evidence>
<feature type="transmembrane region" description="Helical" evidence="6">
    <location>
        <begin position="191"/>
        <end position="213"/>
    </location>
</feature>
<accession>A0AAQ3M367</accession>
<feature type="transmembrane region" description="Helical" evidence="6">
    <location>
        <begin position="298"/>
        <end position="319"/>
    </location>
</feature>
<evidence type="ECO:0000256" key="3">
    <source>
        <dbReference type="ARBA" id="ARBA00022692"/>
    </source>
</evidence>
<keyword evidence="4 6" id="KW-1133">Transmembrane helix</keyword>
<dbReference type="FunFam" id="1.20.1250.20:FF:000057">
    <property type="entry name" value="MFS general substrate transporter"/>
    <property type="match status" value="1"/>
</dbReference>
<evidence type="ECO:0008006" key="9">
    <source>
        <dbReference type="Google" id="ProtNLM"/>
    </source>
</evidence>
<keyword evidence="3 6" id="KW-0812">Transmembrane</keyword>
<feature type="transmembrane region" description="Helical" evidence="6">
    <location>
        <begin position="454"/>
        <end position="475"/>
    </location>
</feature>
<feature type="transmembrane region" description="Helical" evidence="6">
    <location>
        <begin position="362"/>
        <end position="383"/>
    </location>
</feature>
<evidence type="ECO:0000313" key="8">
    <source>
        <dbReference type="Proteomes" id="UP001303373"/>
    </source>
</evidence>